<keyword evidence="3" id="KW-1185">Reference proteome</keyword>
<feature type="compositionally biased region" description="Basic and acidic residues" evidence="1">
    <location>
        <begin position="1"/>
        <end position="15"/>
    </location>
</feature>
<sequence length="77" mass="8615">MNTRRKETNLPEHPRTSNWGGSVSTTNSVAKCLLHRSVRLGQTRATLGTQVYRTRRQRSPQSLSSGHRKPGSTVSVR</sequence>
<dbReference type="AlphaFoldDB" id="A0AAE1AZL6"/>
<feature type="region of interest" description="Disordered" evidence="1">
    <location>
        <begin position="43"/>
        <end position="77"/>
    </location>
</feature>
<proteinExistence type="predicted"/>
<reference evidence="2" key="1">
    <citation type="journal article" date="2023" name="G3 (Bethesda)">
        <title>A reference genome for the long-term kleptoplast-retaining sea slug Elysia crispata morphotype clarki.</title>
        <authorList>
            <person name="Eastman K.E."/>
            <person name="Pendleton A.L."/>
            <person name="Shaikh M.A."/>
            <person name="Suttiyut T."/>
            <person name="Ogas R."/>
            <person name="Tomko P."/>
            <person name="Gavelis G."/>
            <person name="Widhalm J.R."/>
            <person name="Wisecaver J.H."/>
        </authorList>
    </citation>
    <scope>NUCLEOTIDE SEQUENCE</scope>
    <source>
        <strain evidence="2">ECLA1</strain>
    </source>
</reference>
<evidence type="ECO:0000313" key="2">
    <source>
        <dbReference type="EMBL" id="KAK3796585.1"/>
    </source>
</evidence>
<feature type="region of interest" description="Disordered" evidence="1">
    <location>
        <begin position="1"/>
        <end position="25"/>
    </location>
</feature>
<protein>
    <submittedName>
        <fullName evidence="2">Uncharacterized protein</fullName>
    </submittedName>
</protein>
<feature type="compositionally biased region" description="Polar residues" evidence="1">
    <location>
        <begin position="43"/>
        <end position="52"/>
    </location>
</feature>
<gene>
    <name evidence="2" type="ORF">RRG08_057835</name>
</gene>
<accession>A0AAE1AZL6</accession>
<evidence type="ECO:0000256" key="1">
    <source>
        <dbReference type="SAM" id="MobiDB-lite"/>
    </source>
</evidence>
<dbReference type="EMBL" id="JAWDGP010000872">
    <property type="protein sequence ID" value="KAK3796585.1"/>
    <property type="molecule type" value="Genomic_DNA"/>
</dbReference>
<name>A0AAE1AZL6_9GAST</name>
<evidence type="ECO:0000313" key="3">
    <source>
        <dbReference type="Proteomes" id="UP001283361"/>
    </source>
</evidence>
<comment type="caution">
    <text evidence="2">The sequence shown here is derived from an EMBL/GenBank/DDBJ whole genome shotgun (WGS) entry which is preliminary data.</text>
</comment>
<organism evidence="2 3">
    <name type="scientific">Elysia crispata</name>
    <name type="common">lettuce slug</name>
    <dbReference type="NCBI Taxonomy" id="231223"/>
    <lineage>
        <taxon>Eukaryota</taxon>
        <taxon>Metazoa</taxon>
        <taxon>Spiralia</taxon>
        <taxon>Lophotrochozoa</taxon>
        <taxon>Mollusca</taxon>
        <taxon>Gastropoda</taxon>
        <taxon>Heterobranchia</taxon>
        <taxon>Euthyneura</taxon>
        <taxon>Panpulmonata</taxon>
        <taxon>Sacoglossa</taxon>
        <taxon>Placobranchoidea</taxon>
        <taxon>Plakobranchidae</taxon>
        <taxon>Elysia</taxon>
    </lineage>
</organism>
<feature type="compositionally biased region" description="Polar residues" evidence="1">
    <location>
        <begin position="16"/>
        <end position="25"/>
    </location>
</feature>
<dbReference type="Proteomes" id="UP001283361">
    <property type="component" value="Unassembled WGS sequence"/>
</dbReference>